<comment type="caution">
    <text evidence="1">The sequence shown here is derived from an EMBL/GenBank/DDBJ whole genome shotgun (WGS) entry which is preliminary data.</text>
</comment>
<gene>
    <name evidence="1" type="ORF">Lgee_1351</name>
</gene>
<accession>A0A0W0TTZ7</accession>
<dbReference type="PATRIC" id="fig|45065.4.peg.1458"/>
<sequence length="82" mass="9997">MMTNNWHSVIYMKSPMQWEKLQEMMKWDGVESMWSTSGKWDWCIKLDKGMSTPEKTEAFIARMRDGKWATETQTNWWKEMPR</sequence>
<organism evidence="1 2">
    <name type="scientific">Legionella geestiana</name>
    <dbReference type="NCBI Taxonomy" id="45065"/>
    <lineage>
        <taxon>Bacteria</taxon>
        <taxon>Pseudomonadati</taxon>
        <taxon>Pseudomonadota</taxon>
        <taxon>Gammaproteobacteria</taxon>
        <taxon>Legionellales</taxon>
        <taxon>Legionellaceae</taxon>
        <taxon>Legionella</taxon>
    </lineage>
</organism>
<keyword evidence="2" id="KW-1185">Reference proteome</keyword>
<dbReference type="AlphaFoldDB" id="A0A0W0TTZ7"/>
<evidence type="ECO:0000313" key="2">
    <source>
        <dbReference type="Proteomes" id="UP000054785"/>
    </source>
</evidence>
<dbReference type="EMBL" id="LNYC01000051">
    <property type="protein sequence ID" value="KTC99085.1"/>
    <property type="molecule type" value="Genomic_DNA"/>
</dbReference>
<evidence type="ECO:0000313" key="1">
    <source>
        <dbReference type="EMBL" id="KTC99085.1"/>
    </source>
</evidence>
<dbReference type="STRING" id="45065.Lgee_1351"/>
<name>A0A0W0TTZ7_9GAMM</name>
<proteinExistence type="predicted"/>
<dbReference type="RefSeq" id="WP_238582810.1">
    <property type="nucleotide sequence ID" value="NZ_CAAAHN010000005.1"/>
</dbReference>
<dbReference type="Proteomes" id="UP000054785">
    <property type="component" value="Unassembled WGS sequence"/>
</dbReference>
<protein>
    <submittedName>
        <fullName evidence="1">Uncharacterized protein</fullName>
    </submittedName>
</protein>
<reference evidence="1 2" key="1">
    <citation type="submission" date="2015-11" db="EMBL/GenBank/DDBJ databases">
        <title>Genomic analysis of 38 Legionella species identifies large and diverse effector repertoires.</title>
        <authorList>
            <person name="Burstein D."/>
            <person name="Amaro F."/>
            <person name="Zusman T."/>
            <person name="Lifshitz Z."/>
            <person name="Cohen O."/>
            <person name="Gilbert J.A."/>
            <person name="Pupko T."/>
            <person name="Shuman H.A."/>
            <person name="Segal G."/>
        </authorList>
    </citation>
    <scope>NUCLEOTIDE SEQUENCE [LARGE SCALE GENOMIC DNA]</scope>
    <source>
        <strain evidence="1 2">ATCC 49504</strain>
    </source>
</reference>